<dbReference type="AlphaFoldDB" id="A0A8K0CS16"/>
<dbReference type="OrthoDB" id="6783595at2759"/>
<dbReference type="Proteomes" id="UP000801492">
    <property type="component" value="Unassembled WGS sequence"/>
</dbReference>
<evidence type="ECO:0000313" key="2">
    <source>
        <dbReference type="EMBL" id="KAF2889282.1"/>
    </source>
</evidence>
<feature type="region of interest" description="Disordered" evidence="1">
    <location>
        <begin position="26"/>
        <end position="60"/>
    </location>
</feature>
<evidence type="ECO:0000256" key="1">
    <source>
        <dbReference type="SAM" id="MobiDB-lite"/>
    </source>
</evidence>
<sequence length="267" mass="31138">MRAKNPSTLVDALRFLEREELVRYRQRQPSSATVHQKPTMSQKTYIMPNPTLTQRPSSPSQPINIQLKPIQQKFYTNQQVFEKPRNVFKPGQSILHNKSTPMSIYILSRLEVNNDLKDENPLLDKDDNQIIQNLLENPELNKALNQIFQDTRDDDNLSMQVNLDQDEDHVIGEPKQNQNANETPDEITQHTQEKNISPINIEITEKPLNRFKNQIIFKDMRFGTPYYLQQASFQFIKEYPKPNKLIVIKSDIPSLLEALTEVEILET</sequence>
<gene>
    <name evidence="2" type="ORF">ILUMI_16891</name>
</gene>
<protein>
    <submittedName>
        <fullName evidence="2">Uncharacterized protein</fullName>
    </submittedName>
</protein>
<dbReference type="EMBL" id="VTPC01068691">
    <property type="protein sequence ID" value="KAF2889282.1"/>
    <property type="molecule type" value="Genomic_DNA"/>
</dbReference>
<reference evidence="2" key="1">
    <citation type="submission" date="2019-08" db="EMBL/GenBank/DDBJ databases">
        <title>The genome of the North American firefly Photinus pyralis.</title>
        <authorList>
            <consortium name="Photinus pyralis genome working group"/>
            <person name="Fallon T.R."/>
            <person name="Sander Lower S.E."/>
            <person name="Weng J.-K."/>
        </authorList>
    </citation>
    <scope>NUCLEOTIDE SEQUENCE</scope>
    <source>
        <strain evidence="2">TRF0915ILg1</strain>
        <tissue evidence="2">Whole body</tissue>
    </source>
</reference>
<evidence type="ECO:0000313" key="3">
    <source>
        <dbReference type="Proteomes" id="UP000801492"/>
    </source>
</evidence>
<accession>A0A8K0CS16</accession>
<organism evidence="2 3">
    <name type="scientific">Ignelater luminosus</name>
    <name type="common">Cucubano</name>
    <name type="synonym">Pyrophorus luminosus</name>
    <dbReference type="NCBI Taxonomy" id="2038154"/>
    <lineage>
        <taxon>Eukaryota</taxon>
        <taxon>Metazoa</taxon>
        <taxon>Ecdysozoa</taxon>
        <taxon>Arthropoda</taxon>
        <taxon>Hexapoda</taxon>
        <taxon>Insecta</taxon>
        <taxon>Pterygota</taxon>
        <taxon>Neoptera</taxon>
        <taxon>Endopterygota</taxon>
        <taxon>Coleoptera</taxon>
        <taxon>Polyphaga</taxon>
        <taxon>Elateriformia</taxon>
        <taxon>Elateroidea</taxon>
        <taxon>Elateridae</taxon>
        <taxon>Agrypninae</taxon>
        <taxon>Pyrophorini</taxon>
        <taxon>Ignelater</taxon>
    </lineage>
</organism>
<keyword evidence="3" id="KW-1185">Reference proteome</keyword>
<name>A0A8K0CS16_IGNLU</name>
<comment type="caution">
    <text evidence="2">The sequence shown here is derived from an EMBL/GenBank/DDBJ whole genome shotgun (WGS) entry which is preliminary data.</text>
</comment>
<proteinExistence type="predicted"/>
<feature type="compositionally biased region" description="Polar residues" evidence="1">
    <location>
        <begin position="27"/>
        <end position="60"/>
    </location>
</feature>